<dbReference type="InterPro" id="IPR042098">
    <property type="entry name" value="TauD-like_sf"/>
</dbReference>
<dbReference type="EMBL" id="LMWW01000066">
    <property type="protein sequence ID" value="KUN76447.1"/>
    <property type="molecule type" value="Genomic_DNA"/>
</dbReference>
<dbReference type="PIRSF" id="PIRSF019543">
    <property type="entry name" value="Clavaminate_syn"/>
    <property type="match status" value="1"/>
</dbReference>
<keyword evidence="4 5" id="KW-0408">Iron</keyword>
<dbReference type="GO" id="GO:0005506">
    <property type="term" value="F:iron ion binding"/>
    <property type="evidence" value="ECO:0007669"/>
    <property type="project" value="InterPro"/>
</dbReference>
<feature type="binding site" evidence="5">
    <location>
        <position position="153"/>
    </location>
    <ligand>
        <name>Fe cation</name>
        <dbReference type="ChEBI" id="CHEBI:24875"/>
    </ligand>
</feature>
<dbReference type="GO" id="GO:0051213">
    <property type="term" value="F:dioxygenase activity"/>
    <property type="evidence" value="ECO:0007669"/>
    <property type="project" value="UniProtKB-KW"/>
</dbReference>
<sequence length="339" mass="37854">MYHGLPLEYVLSAAETEQIQEALAGLRDSSPTPAQPAFYDRHWDAAAHLPPRLRGFLEHFRRTEPAAALVIHGFPVDDAAVGATPAHWADVPVDGPPLDQELFLAMVGTALGDPFTFSTLQLGRVVQNLLPIRGDELRQSGHGSECLLEFHTEDGFHPGRCDYLLLFGMRNDERVPTIVASVRDVKISDETADLLRTPRFLIRPDDEHVRQLQERHPGHPALAGMLRMQSDPEPVPVLSGDRERPYLRVDYPFMTCAGQDGAAQRALDELMEELERVQLDVVVDQGSLAVVDNYVAVHGRRPFRAAHDGRDRWLKRMIVSRDLRKTTPHASPGAARVLF</sequence>
<evidence type="ECO:0000256" key="1">
    <source>
        <dbReference type="ARBA" id="ARBA00008425"/>
    </source>
</evidence>
<feature type="domain" description="TauD/TfdA-like" evidence="6">
    <location>
        <begin position="229"/>
        <end position="317"/>
    </location>
</feature>
<dbReference type="OrthoDB" id="3872700at2"/>
<evidence type="ECO:0000256" key="3">
    <source>
        <dbReference type="ARBA" id="ARBA00023002"/>
    </source>
</evidence>
<dbReference type="InterPro" id="IPR003819">
    <property type="entry name" value="TauD/TfdA-like"/>
</dbReference>
<comment type="caution">
    <text evidence="7">The sequence shown here is derived from an EMBL/GenBank/DDBJ whole genome shotgun (WGS) entry which is preliminary data.</text>
</comment>
<keyword evidence="2 5" id="KW-0479">Metal-binding</keyword>
<evidence type="ECO:0000256" key="5">
    <source>
        <dbReference type="PIRSR" id="PIRSR019543-2"/>
    </source>
</evidence>
<dbReference type="AlphaFoldDB" id="A0A101SM31"/>
<keyword evidence="8" id="KW-1185">Reference proteome</keyword>
<evidence type="ECO:0000256" key="2">
    <source>
        <dbReference type="ARBA" id="ARBA00022723"/>
    </source>
</evidence>
<organism evidence="7 8">
    <name type="scientific">Streptomyces griseoruber</name>
    <dbReference type="NCBI Taxonomy" id="1943"/>
    <lineage>
        <taxon>Bacteria</taxon>
        <taxon>Bacillati</taxon>
        <taxon>Actinomycetota</taxon>
        <taxon>Actinomycetes</taxon>
        <taxon>Kitasatosporales</taxon>
        <taxon>Streptomycetaceae</taxon>
        <taxon>Streptomyces</taxon>
    </lineage>
</organism>
<dbReference type="Pfam" id="PF02668">
    <property type="entry name" value="TauD"/>
    <property type="match status" value="1"/>
</dbReference>
<evidence type="ECO:0000256" key="4">
    <source>
        <dbReference type="ARBA" id="ARBA00023004"/>
    </source>
</evidence>
<dbReference type="InterPro" id="IPR053447">
    <property type="entry name" value="Alpha-KG_dependent_hydroxylase"/>
</dbReference>
<evidence type="ECO:0000259" key="6">
    <source>
        <dbReference type="Pfam" id="PF02668"/>
    </source>
</evidence>
<dbReference type="NCBIfam" id="NF041363">
    <property type="entry name" value="GntD_guanitoxin"/>
    <property type="match status" value="1"/>
</dbReference>
<accession>A0A101SM31</accession>
<dbReference type="RefSeq" id="WP_055635565.1">
    <property type="nucleotide sequence ID" value="NZ_JBIRRP010000019.1"/>
</dbReference>
<feature type="binding site" evidence="5">
    <location>
        <position position="151"/>
    </location>
    <ligand>
        <name>Fe cation</name>
        <dbReference type="ChEBI" id="CHEBI:24875"/>
    </ligand>
</feature>
<dbReference type="Gene3D" id="3.60.130.10">
    <property type="entry name" value="Clavaminate synthase-like"/>
    <property type="match status" value="1"/>
</dbReference>
<proteinExistence type="inferred from homology"/>
<comment type="similarity">
    <text evidence="1">Belongs to the clavaminate synthase family.</text>
</comment>
<gene>
    <name evidence="7" type="ORF">AQJ64_38515</name>
</gene>
<keyword evidence="3" id="KW-0560">Oxidoreductase</keyword>
<keyword evidence="7" id="KW-0223">Dioxygenase</keyword>
<reference evidence="7 8" key="1">
    <citation type="submission" date="2015-10" db="EMBL/GenBank/DDBJ databases">
        <title>Draft genome sequence of Streptomyces griseoruber DSM 40281, type strain for the species Streptomyces griseoruber.</title>
        <authorList>
            <person name="Ruckert C."/>
            <person name="Winkler A."/>
            <person name="Kalinowski J."/>
            <person name="Kampfer P."/>
            <person name="Glaeser S."/>
        </authorList>
    </citation>
    <scope>NUCLEOTIDE SEQUENCE [LARGE SCALE GENOMIC DNA]</scope>
    <source>
        <strain evidence="7 8">DSM 40281</strain>
    </source>
</reference>
<dbReference type="Proteomes" id="UP000052982">
    <property type="component" value="Unassembled WGS sequence"/>
</dbReference>
<name>A0A101SM31_9ACTN</name>
<dbReference type="InterPro" id="IPR014503">
    <property type="entry name" value="Clavaminate_syn-like"/>
</dbReference>
<dbReference type="STRING" id="1943.AQJ64_38515"/>
<protein>
    <submittedName>
        <fullName evidence="7">Taurine catabolism dioxygenase TauD</fullName>
    </submittedName>
</protein>
<dbReference type="SUPFAM" id="SSF51197">
    <property type="entry name" value="Clavaminate synthase-like"/>
    <property type="match status" value="1"/>
</dbReference>
<evidence type="ECO:0000313" key="7">
    <source>
        <dbReference type="EMBL" id="KUN76447.1"/>
    </source>
</evidence>
<evidence type="ECO:0000313" key="8">
    <source>
        <dbReference type="Proteomes" id="UP000052982"/>
    </source>
</evidence>